<keyword evidence="1" id="KW-0732">Signal</keyword>
<sequence>MSARRGALPLALAVLALAACTPAPPEPPAPAPPTSTVVRFGNPPGTAFGTEVIVPAGYRLTISEPRPIPPAELAEDAPRPGMRALVFTVTVINTSPAPQRFLDPTFIGSFAAHDSAEVVTTRNLPGSELLKLLIEGKPMPAGSTVRVDQGLVLPDRPGVLQLKGLPFGSGNTFTYEGEV</sequence>
<feature type="signal peptide" evidence="1">
    <location>
        <begin position="1"/>
        <end position="18"/>
    </location>
</feature>
<protein>
    <recommendedName>
        <fullName evidence="4">DUF4352 domain-containing protein</fullName>
    </recommendedName>
</protein>
<evidence type="ECO:0000313" key="2">
    <source>
        <dbReference type="EMBL" id="MBB4674743.1"/>
    </source>
</evidence>
<organism evidence="2 3">
    <name type="scientific">Crossiella cryophila</name>
    <dbReference type="NCBI Taxonomy" id="43355"/>
    <lineage>
        <taxon>Bacteria</taxon>
        <taxon>Bacillati</taxon>
        <taxon>Actinomycetota</taxon>
        <taxon>Actinomycetes</taxon>
        <taxon>Pseudonocardiales</taxon>
        <taxon>Pseudonocardiaceae</taxon>
        <taxon>Crossiella</taxon>
    </lineage>
</organism>
<dbReference type="PROSITE" id="PS51318">
    <property type="entry name" value="TAT"/>
    <property type="match status" value="1"/>
</dbReference>
<dbReference type="EMBL" id="JACHMH010000001">
    <property type="protein sequence ID" value="MBB4674743.1"/>
    <property type="molecule type" value="Genomic_DNA"/>
</dbReference>
<evidence type="ECO:0008006" key="4">
    <source>
        <dbReference type="Google" id="ProtNLM"/>
    </source>
</evidence>
<accession>A0A7W7C571</accession>
<evidence type="ECO:0000313" key="3">
    <source>
        <dbReference type="Proteomes" id="UP000533598"/>
    </source>
</evidence>
<dbReference type="PROSITE" id="PS51257">
    <property type="entry name" value="PROKAR_LIPOPROTEIN"/>
    <property type="match status" value="1"/>
</dbReference>
<dbReference type="InterPro" id="IPR006311">
    <property type="entry name" value="TAT_signal"/>
</dbReference>
<dbReference type="Proteomes" id="UP000533598">
    <property type="component" value="Unassembled WGS sequence"/>
</dbReference>
<reference evidence="2 3" key="1">
    <citation type="submission" date="2020-08" db="EMBL/GenBank/DDBJ databases">
        <title>Sequencing the genomes of 1000 actinobacteria strains.</title>
        <authorList>
            <person name="Klenk H.-P."/>
        </authorList>
    </citation>
    <scope>NUCLEOTIDE SEQUENCE [LARGE SCALE GENOMIC DNA]</scope>
    <source>
        <strain evidence="2 3">DSM 44230</strain>
    </source>
</reference>
<dbReference type="AlphaFoldDB" id="A0A7W7C571"/>
<keyword evidence="3" id="KW-1185">Reference proteome</keyword>
<gene>
    <name evidence="2" type="ORF">HNR67_000861</name>
</gene>
<dbReference type="RefSeq" id="WP_185000828.1">
    <property type="nucleotide sequence ID" value="NZ_BAAAUI010000024.1"/>
</dbReference>
<name>A0A7W7C571_9PSEU</name>
<proteinExistence type="predicted"/>
<feature type="chain" id="PRO_5039434846" description="DUF4352 domain-containing protein" evidence="1">
    <location>
        <begin position="19"/>
        <end position="179"/>
    </location>
</feature>
<evidence type="ECO:0000256" key="1">
    <source>
        <dbReference type="SAM" id="SignalP"/>
    </source>
</evidence>
<comment type="caution">
    <text evidence="2">The sequence shown here is derived from an EMBL/GenBank/DDBJ whole genome shotgun (WGS) entry which is preliminary data.</text>
</comment>